<gene>
    <name evidence="2" type="ORF">FHX49_000752</name>
</gene>
<keyword evidence="3" id="KW-1185">Reference proteome</keyword>
<proteinExistence type="predicted"/>
<dbReference type="RefSeq" id="WP_165138066.1">
    <property type="nucleotide sequence ID" value="NZ_CP049255.1"/>
</dbReference>
<reference evidence="2 3" key="1">
    <citation type="submission" date="2020-08" db="EMBL/GenBank/DDBJ databases">
        <title>Sequencing the genomes of 1000 actinobacteria strains.</title>
        <authorList>
            <person name="Klenk H.-P."/>
        </authorList>
    </citation>
    <scope>NUCLEOTIDE SEQUENCE [LARGE SCALE GENOMIC DNA]</scope>
    <source>
        <strain evidence="2 3">DSM 27099</strain>
    </source>
</reference>
<protein>
    <recommendedName>
        <fullName evidence="4">DUF4190 domain-containing protein</fullName>
    </recommendedName>
</protein>
<accession>A0A7W4V1M2</accession>
<dbReference type="AlphaFoldDB" id="A0A7W4V1M2"/>
<evidence type="ECO:0000256" key="1">
    <source>
        <dbReference type="SAM" id="Phobius"/>
    </source>
</evidence>
<dbReference type="Proteomes" id="UP000529310">
    <property type="component" value="Unassembled WGS sequence"/>
</dbReference>
<feature type="transmembrane region" description="Helical" evidence="1">
    <location>
        <begin position="47"/>
        <end position="64"/>
    </location>
</feature>
<comment type="caution">
    <text evidence="2">The sequence shown here is derived from an EMBL/GenBank/DDBJ whole genome shotgun (WGS) entry which is preliminary data.</text>
</comment>
<feature type="transmembrane region" description="Helical" evidence="1">
    <location>
        <begin position="24"/>
        <end position="41"/>
    </location>
</feature>
<evidence type="ECO:0000313" key="3">
    <source>
        <dbReference type="Proteomes" id="UP000529310"/>
    </source>
</evidence>
<feature type="transmembrane region" description="Helical" evidence="1">
    <location>
        <begin position="76"/>
        <end position="99"/>
    </location>
</feature>
<organism evidence="2 3">
    <name type="scientific">Microbacterium endophyticum</name>
    <dbReference type="NCBI Taxonomy" id="1526412"/>
    <lineage>
        <taxon>Bacteria</taxon>
        <taxon>Bacillati</taxon>
        <taxon>Actinomycetota</taxon>
        <taxon>Actinomycetes</taxon>
        <taxon>Micrococcales</taxon>
        <taxon>Microbacteriaceae</taxon>
        <taxon>Microbacterium</taxon>
    </lineage>
</organism>
<evidence type="ECO:0000313" key="2">
    <source>
        <dbReference type="EMBL" id="MBB2975211.1"/>
    </source>
</evidence>
<dbReference type="EMBL" id="JACHWQ010000001">
    <property type="protein sequence ID" value="MBB2975211.1"/>
    <property type="molecule type" value="Genomic_DNA"/>
</dbReference>
<keyword evidence="1" id="KW-0812">Transmembrane</keyword>
<sequence length="321" mass="33136">MPAYPAPPAGVAPAPPAAARSAKLAIFALVSAGVGLIFAAIPFVTWFSGLFLLAGFVMGLIALIKKNQGGTGFSIAAVAVSVVGWILSIVMTFVSFGLISDATYDAIVDDYTGEIEGGAPYTDDSTEDVAGDAESVEIVESAFAQVDYAEDVWWYAVILDNPNDDYIFAYEAVEVTALDASGAAIDTATEYPMLLAGKNALFGAFTEIGTNKIAEIEIVLPDASAGVFSPADETGTLDIGDVTATSDEYVSYASGTVNSTFGEELSGVYITVIARDAAGAIIGGGWDTVETVPADGSSAPFEVMLSLLLTDGSSFEVYPSL</sequence>
<evidence type="ECO:0008006" key="4">
    <source>
        <dbReference type="Google" id="ProtNLM"/>
    </source>
</evidence>
<name>A0A7W4V1M2_9MICO</name>
<keyword evidence="1" id="KW-1133">Transmembrane helix</keyword>
<keyword evidence="1" id="KW-0472">Membrane</keyword>